<evidence type="ECO:0008006" key="3">
    <source>
        <dbReference type="Google" id="ProtNLM"/>
    </source>
</evidence>
<keyword evidence="2" id="KW-1185">Reference proteome</keyword>
<gene>
    <name evidence="1" type="ORF">H6D15_09605</name>
</gene>
<dbReference type="EMBL" id="JACJMO010000013">
    <property type="protein sequence ID" value="MBM6857849.1"/>
    <property type="molecule type" value="Genomic_DNA"/>
</dbReference>
<accession>A0AA40ZUB4</accession>
<dbReference type="Proteomes" id="UP000698924">
    <property type="component" value="Unassembled WGS sequence"/>
</dbReference>
<evidence type="ECO:0000313" key="1">
    <source>
        <dbReference type="EMBL" id="MBM6857849.1"/>
    </source>
</evidence>
<name>A0AA40ZUB4_9BACT</name>
<proteinExistence type="predicted"/>
<dbReference type="RefSeq" id="WP_021847804.1">
    <property type="nucleotide sequence ID" value="NZ_JAAZTS010000013.1"/>
</dbReference>
<organism evidence="1 2">
    <name type="scientific">Caecibacteroides pullorum</name>
    <dbReference type="NCBI Taxonomy" id="2725562"/>
    <lineage>
        <taxon>Bacteria</taxon>
        <taxon>Pseudomonadati</taxon>
        <taxon>Bacteroidota</taxon>
        <taxon>Bacteroidia</taxon>
        <taxon>Bacteroidales</taxon>
        <taxon>Bacteroidaceae</taxon>
        <taxon>Caecibacteroides</taxon>
    </lineage>
</organism>
<protein>
    <recommendedName>
        <fullName evidence="3">Lipoprotein</fullName>
    </recommendedName>
</protein>
<reference evidence="1 2" key="1">
    <citation type="journal article" date="2021" name="Sci. Rep.">
        <title>The distribution of antibiotic resistance genes in chicken gut microbiota commensals.</title>
        <authorList>
            <person name="Juricova H."/>
            <person name="Matiasovicova J."/>
            <person name="Kubasova T."/>
            <person name="Cejkova D."/>
            <person name="Rychlik I."/>
        </authorList>
    </citation>
    <scope>NUCLEOTIDE SEQUENCE [LARGE SCALE GENOMIC DNA]</scope>
    <source>
        <strain evidence="1 2">An421</strain>
    </source>
</reference>
<dbReference type="AlphaFoldDB" id="A0AA40ZUB4"/>
<dbReference type="PROSITE" id="PS51257">
    <property type="entry name" value="PROKAR_LIPOPROTEIN"/>
    <property type="match status" value="1"/>
</dbReference>
<sequence>MRILFALLAILIGLAGCDKKYGPSNDTFPPELYFVLENAVGESILPEIPEGKECIGLKDFQLTYELNGKRYPVYETDLELNRHLSVCRETQLGEDVRSIDLLTTGFTGILCDYARKHKKEVLQVKIELACEAAFGDKETHLFEVQMKYVGDTEEDVLHCIEEGARVDGIEAEYVGGRENPYLYRATI</sequence>
<evidence type="ECO:0000313" key="2">
    <source>
        <dbReference type="Proteomes" id="UP000698924"/>
    </source>
</evidence>
<comment type="caution">
    <text evidence="1">The sequence shown here is derived from an EMBL/GenBank/DDBJ whole genome shotgun (WGS) entry which is preliminary data.</text>
</comment>